<accession>A0ABU6RM35</accession>
<evidence type="ECO:0000256" key="1">
    <source>
        <dbReference type="SAM" id="MobiDB-lite"/>
    </source>
</evidence>
<keyword evidence="3" id="KW-1185">Reference proteome</keyword>
<dbReference type="Proteomes" id="UP001341840">
    <property type="component" value="Unassembled WGS sequence"/>
</dbReference>
<comment type="caution">
    <text evidence="2">The sequence shown here is derived from an EMBL/GenBank/DDBJ whole genome shotgun (WGS) entry which is preliminary data.</text>
</comment>
<feature type="compositionally biased region" description="Basic and acidic residues" evidence="1">
    <location>
        <begin position="49"/>
        <end position="62"/>
    </location>
</feature>
<evidence type="ECO:0000313" key="2">
    <source>
        <dbReference type="EMBL" id="MED6125102.1"/>
    </source>
</evidence>
<name>A0ABU6RM35_9FABA</name>
<proteinExistence type="predicted"/>
<feature type="region of interest" description="Disordered" evidence="1">
    <location>
        <begin position="41"/>
        <end position="62"/>
    </location>
</feature>
<protein>
    <submittedName>
        <fullName evidence="2">Uncharacterized protein</fullName>
    </submittedName>
</protein>
<organism evidence="2 3">
    <name type="scientific">Stylosanthes scabra</name>
    <dbReference type="NCBI Taxonomy" id="79078"/>
    <lineage>
        <taxon>Eukaryota</taxon>
        <taxon>Viridiplantae</taxon>
        <taxon>Streptophyta</taxon>
        <taxon>Embryophyta</taxon>
        <taxon>Tracheophyta</taxon>
        <taxon>Spermatophyta</taxon>
        <taxon>Magnoliopsida</taxon>
        <taxon>eudicotyledons</taxon>
        <taxon>Gunneridae</taxon>
        <taxon>Pentapetalae</taxon>
        <taxon>rosids</taxon>
        <taxon>fabids</taxon>
        <taxon>Fabales</taxon>
        <taxon>Fabaceae</taxon>
        <taxon>Papilionoideae</taxon>
        <taxon>50 kb inversion clade</taxon>
        <taxon>dalbergioids sensu lato</taxon>
        <taxon>Dalbergieae</taxon>
        <taxon>Pterocarpus clade</taxon>
        <taxon>Stylosanthes</taxon>
    </lineage>
</organism>
<reference evidence="2 3" key="1">
    <citation type="journal article" date="2023" name="Plants (Basel)">
        <title>Bridging the Gap: Combining Genomics and Transcriptomics Approaches to Understand Stylosanthes scabra, an Orphan Legume from the Brazilian Caatinga.</title>
        <authorList>
            <person name="Ferreira-Neto J.R.C."/>
            <person name="da Silva M.D."/>
            <person name="Binneck E."/>
            <person name="de Melo N.F."/>
            <person name="da Silva R.H."/>
            <person name="de Melo A.L.T.M."/>
            <person name="Pandolfi V."/>
            <person name="Bustamante F.O."/>
            <person name="Brasileiro-Vidal A.C."/>
            <person name="Benko-Iseppon A.M."/>
        </authorList>
    </citation>
    <scope>NUCLEOTIDE SEQUENCE [LARGE SCALE GENOMIC DNA]</scope>
    <source>
        <tissue evidence="2">Leaves</tissue>
    </source>
</reference>
<dbReference type="EMBL" id="JASCZI010030858">
    <property type="protein sequence ID" value="MED6125102.1"/>
    <property type="molecule type" value="Genomic_DNA"/>
</dbReference>
<evidence type="ECO:0000313" key="3">
    <source>
        <dbReference type="Proteomes" id="UP001341840"/>
    </source>
</evidence>
<gene>
    <name evidence="2" type="ORF">PIB30_065336</name>
</gene>
<sequence>MKTRAFLESGLQAFLRDLLVPRALFSHFRSDCSLLNPETLEQTNQGIERNGKQEPEEAKQQEEEKLLAVTEYAIQDFGASGISAFPAADGEWGSVTADQPWPAVVPQ</sequence>